<dbReference type="Pfam" id="PF13508">
    <property type="entry name" value="Acetyltransf_7"/>
    <property type="match status" value="1"/>
</dbReference>
<dbReference type="EMBL" id="MU839828">
    <property type="protein sequence ID" value="KAK1759374.1"/>
    <property type="molecule type" value="Genomic_DNA"/>
</dbReference>
<accession>A0AAJ0FF19</accession>
<dbReference type="AlphaFoldDB" id="A0AAJ0FF19"/>
<gene>
    <name evidence="2" type="ORF">QBC47DRAFT_104277</name>
</gene>
<dbReference type="GO" id="GO:0016747">
    <property type="term" value="F:acyltransferase activity, transferring groups other than amino-acyl groups"/>
    <property type="evidence" value="ECO:0007669"/>
    <property type="project" value="InterPro"/>
</dbReference>
<dbReference type="PANTHER" id="PTHR42791:SF1">
    <property type="entry name" value="N-ACETYLTRANSFERASE DOMAIN-CONTAINING PROTEIN"/>
    <property type="match status" value="1"/>
</dbReference>
<dbReference type="InterPro" id="IPR016181">
    <property type="entry name" value="Acyl_CoA_acyltransferase"/>
</dbReference>
<dbReference type="InterPro" id="IPR000182">
    <property type="entry name" value="GNAT_dom"/>
</dbReference>
<evidence type="ECO:0000313" key="2">
    <source>
        <dbReference type="EMBL" id="KAK1759374.1"/>
    </source>
</evidence>
<keyword evidence="3" id="KW-1185">Reference proteome</keyword>
<name>A0AAJ0FF19_9PEZI</name>
<evidence type="ECO:0000313" key="3">
    <source>
        <dbReference type="Proteomes" id="UP001239445"/>
    </source>
</evidence>
<comment type="caution">
    <text evidence="2">The sequence shown here is derived from an EMBL/GenBank/DDBJ whole genome shotgun (WGS) entry which is preliminary data.</text>
</comment>
<proteinExistence type="predicted"/>
<dbReference type="PROSITE" id="PS51186">
    <property type="entry name" value="GNAT"/>
    <property type="match status" value="1"/>
</dbReference>
<dbReference type="InterPro" id="IPR052523">
    <property type="entry name" value="Trichothecene_AcTrans"/>
</dbReference>
<dbReference type="CDD" id="cd04301">
    <property type="entry name" value="NAT_SF"/>
    <property type="match status" value="1"/>
</dbReference>
<dbReference type="SUPFAM" id="SSF55729">
    <property type="entry name" value="Acyl-CoA N-acyltransferases (Nat)"/>
    <property type="match status" value="1"/>
</dbReference>
<dbReference type="PANTHER" id="PTHR42791">
    <property type="entry name" value="GNAT FAMILY ACETYLTRANSFERASE"/>
    <property type="match status" value="1"/>
</dbReference>
<sequence>MENCTESSSSSFSSSSTSSPTERLTVFELKHRSLVPMKWVESVRTVTMSECRQAAVSLAHAFADDDYAHYLVDPGDVADGAAISPEDKWRLHVDIMAYAVAAHCLSGMVTTTGPDYDSVALWIPPGNSLDGWMTLLRSGMWRLYFTLSTEGRKRYFDEILPLLHDTKAAVLGDRDDDAWYLVYLGTKPNSQGRGYARRLLEDVMQRADEENRPMYLESSSPANNVYYARYGFEPQRDIFLERGKVPVKLTIMVREPRPTGVASAPSVASKGARKTAALNTASYPGIAKSGAGVGGIAPGVGGGRKPGMGLLGVRSTNGNAKMG</sequence>
<protein>
    <recommendedName>
        <fullName evidence="1">N-acetyltransferase domain-containing protein</fullName>
    </recommendedName>
</protein>
<organism evidence="2 3">
    <name type="scientific">Echria macrotheca</name>
    <dbReference type="NCBI Taxonomy" id="438768"/>
    <lineage>
        <taxon>Eukaryota</taxon>
        <taxon>Fungi</taxon>
        <taxon>Dikarya</taxon>
        <taxon>Ascomycota</taxon>
        <taxon>Pezizomycotina</taxon>
        <taxon>Sordariomycetes</taxon>
        <taxon>Sordariomycetidae</taxon>
        <taxon>Sordariales</taxon>
        <taxon>Schizotheciaceae</taxon>
        <taxon>Echria</taxon>
    </lineage>
</organism>
<dbReference type="Proteomes" id="UP001239445">
    <property type="component" value="Unassembled WGS sequence"/>
</dbReference>
<feature type="domain" description="N-acetyltransferase" evidence="1">
    <location>
        <begin position="119"/>
        <end position="254"/>
    </location>
</feature>
<reference evidence="2" key="1">
    <citation type="submission" date="2023-06" db="EMBL/GenBank/DDBJ databases">
        <title>Genome-scale phylogeny and comparative genomics of the fungal order Sordariales.</title>
        <authorList>
            <consortium name="Lawrence Berkeley National Laboratory"/>
            <person name="Hensen N."/>
            <person name="Bonometti L."/>
            <person name="Westerberg I."/>
            <person name="Brannstrom I.O."/>
            <person name="Guillou S."/>
            <person name="Cros-Aarteil S."/>
            <person name="Calhoun S."/>
            <person name="Haridas S."/>
            <person name="Kuo A."/>
            <person name="Mondo S."/>
            <person name="Pangilinan J."/>
            <person name="Riley R."/>
            <person name="Labutti K."/>
            <person name="Andreopoulos B."/>
            <person name="Lipzen A."/>
            <person name="Chen C."/>
            <person name="Yanf M."/>
            <person name="Daum C."/>
            <person name="Ng V."/>
            <person name="Clum A."/>
            <person name="Steindorff A."/>
            <person name="Ohm R."/>
            <person name="Martin F."/>
            <person name="Silar P."/>
            <person name="Natvig D."/>
            <person name="Lalanne C."/>
            <person name="Gautier V."/>
            <person name="Ament-Velasquez S.L."/>
            <person name="Kruys A."/>
            <person name="Hutchinson M.I."/>
            <person name="Powell A.J."/>
            <person name="Barry K."/>
            <person name="Miller A.N."/>
            <person name="Grigoriev I.V."/>
            <person name="Debuchy R."/>
            <person name="Gladieux P."/>
            <person name="Thoren M.H."/>
            <person name="Johannesson H."/>
        </authorList>
    </citation>
    <scope>NUCLEOTIDE SEQUENCE</scope>
    <source>
        <strain evidence="2">PSN4</strain>
    </source>
</reference>
<evidence type="ECO:0000259" key="1">
    <source>
        <dbReference type="PROSITE" id="PS51186"/>
    </source>
</evidence>
<dbReference type="Gene3D" id="3.40.630.30">
    <property type="match status" value="1"/>
</dbReference>